<dbReference type="PANTHER" id="PTHR37984">
    <property type="entry name" value="PROTEIN CBG26694"/>
    <property type="match status" value="1"/>
</dbReference>
<feature type="domain" description="Integrase catalytic" evidence="1">
    <location>
        <begin position="1"/>
        <end position="87"/>
    </location>
</feature>
<evidence type="ECO:0000259" key="1">
    <source>
        <dbReference type="PROSITE" id="PS50994"/>
    </source>
</evidence>
<dbReference type="InterPro" id="IPR036397">
    <property type="entry name" value="RNaseH_sf"/>
</dbReference>
<sequence length="203" mass="23582">MVDPLFLMSSKYFLKNNDIYHFKTSPYFPSSKGQAERFVQTFKDAMRQAKIDFGSRDYKLQKFLFQYRKTPHSTTHQSPAMMFLGRDIRTRIDLLRPNETPYEKATDSPVCQFDVGDKVVIRDFSNAGGKWLFGTVLRKEGRFNYQVEVANRIHRRHIDQMRSKGSNIPLSSPDIELSFPCIPEVSSTPPTSEKEFILLLLTK</sequence>
<protein>
    <submittedName>
        <fullName evidence="2">Uncharacterized protein K02A2.6</fullName>
    </submittedName>
</protein>
<dbReference type="SUPFAM" id="SSF53098">
    <property type="entry name" value="Ribonuclease H-like"/>
    <property type="match status" value="1"/>
</dbReference>
<dbReference type="PANTHER" id="PTHR37984:SF5">
    <property type="entry name" value="PROTEIN NYNRIN-LIKE"/>
    <property type="match status" value="1"/>
</dbReference>
<dbReference type="InterPro" id="IPR012337">
    <property type="entry name" value="RNaseH-like_sf"/>
</dbReference>
<organism evidence="2 3">
    <name type="scientific">Araneus ventricosus</name>
    <name type="common">Orbweaver spider</name>
    <name type="synonym">Epeira ventricosa</name>
    <dbReference type="NCBI Taxonomy" id="182803"/>
    <lineage>
        <taxon>Eukaryota</taxon>
        <taxon>Metazoa</taxon>
        <taxon>Ecdysozoa</taxon>
        <taxon>Arthropoda</taxon>
        <taxon>Chelicerata</taxon>
        <taxon>Arachnida</taxon>
        <taxon>Araneae</taxon>
        <taxon>Araneomorphae</taxon>
        <taxon>Entelegynae</taxon>
        <taxon>Araneoidea</taxon>
        <taxon>Araneidae</taxon>
        <taxon>Araneus</taxon>
    </lineage>
</organism>
<name>A0A4Y2FEA1_ARAVE</name>
<dbReference type="GO" id="GO:0015074">
    <property type="term" value="P:DNA integration"/>
    <property type="evidence" value="ECO:0007669"/>
    <property type="project" value="InterPro"/>
</dbReference>
<comment type="caution">
    <text evidence="2">The sequence shown here is derived from an EMBL/GenBank/DDBJ whole genome shotgun (WGS) entry which is preliminary data.</text>
</comment>
<evidence type="ECO:0000313" key="2">
    <source>
        <dbReference type="EMBL" id="GBM39237.1"/>
    </source>
</evidence>
<gene>
    <name evidence="2" type="primary">K02A2.6_269</name>
    <name evidence="2" type="ORF">AVEN_43639_1</name>
</gene>
<dbReference type="PROSITE" id="PS50994">
    <property type="entry name" value="INTEGRASE"/>
    <property type="match status" value="1"/>
</dbReference>
<proteinExistence type="predicted"/>
<dbReference type="OrthoDB" id="6497048at2759"/>
<dbReference type="Proteomes" id="UP000499080">
    <property type="component" value="Unassembled WGS sequence"/>
</dbReference>
<keyword evidence="3" id="KW-1185">Reference proteome</keyword>
<dbReference type="InterPro" id="IPR001584">
    <property type="entry name" value="Integrase_cat-core"/>
</dbReference>
<dbReference type="InterPro" id="IPR050951">
    <property type="entry name" value="Retrovirus_Pol_polyprotein"/>
</dbReference>
<dbReference type="GO" id="GO:0003676">
    <property type="term" value="F:nucleic acid binding"/>
    <property type="evidence" value="ECO:0007669"/>
    <property type="project" value="InterPro"/>
</dbReference>
<dbReference type="Gene3D" id="3.30.420.10">
    <property type="entry name" value="Ribonuclease H-like superfamily/Ribonuclease H"/>
    <property type="match status" value="1"/>
</dbReference>
<dbReference type="EMBL" id="BGPR01000890">
    <property type="protein sequence ID" value="GBM39237.1"/>
    <property type="molecule type" value="Genomic_DNA"/>
</dbReference>
<reference evidence="2 3" key="1">
    <citation type="journal article" date="2019" name="Sci. Rep.">
        <title>Orb-weaving spider Araneus ventricosus genome elucidates the spidroin gene catalogue.</title>
        <authorList>
            <person name="Kono N."/>
            <person name="Nakamura H."/>
            <person name="Ohtoshi R."/>
            <person name="Moran D.A.P."/>
            <person name="Shinohara A."/>
            <person name="Yoshida Y."/>
            <person name="Fujiwara M."/>
            <person name="Mori M."/>
            <person name="Tomita M."/>
            <person name="Arakawa K."/>
        </authorList>
    </citation>
    <scope>NUCLEOTIDE SEQUENCE [LARGE SCALE GENOMIC DNA]</scope>
</reference>
<accession>A0A4Y2FEA1</accession>
<evidence type="ECO:0000313" key="3">
    <source>
        <dbReference type="Proteomes" id="UP000499080"/>
    </source>
</evidence>
<dbReference type="AlphaFoldDB" id="A0A4Y2FEA1"/>